<reference evidence="3" key="1">
    <citation type="submission" date="2021-03" db="EMBL/GenBank/DDBJ databases">
        <title>novel species isolated from a fishpond in China.</title>
        <authorList>
            <person name="Lu H."/>
            <person name="Cai Z."/>
        </authorList>
    </citation>
    <scope>NUCLEOTIDE SEQUENCE</scope>
    <source>
        <strain evidence="3">JCM 30855</strain>
    </source>
</reference>
<organism evidence="3 4">
    <name type="scientific">Bowmanella dokdonensis</name>
    <dbReference type="NCBI Taxonomy" id="751969"/>
    <lineage>
        <taxon>Bacteria</taxon>
        <taxon>Pseudomonadati</taxon>
        <taxon>Pseudomonadota</taxon>
        <taxon>Gammaproteobacteria</taxon>
        <taxon>Alteromonadales</taxon>
        <taxon>Alteromonadaceae</taxon>
        <taxon>Bowmanella</taxon>
    </lineage>
</organism>
<accession>A0A939DMT4</accession>
<dbReference type="Pfam" id="PF12680">
    <property type="entry name" value="SnoaL_2"/>
    <property type="match status" value="1"/>
</dbReference>
<feature type="chain" id="PRO_5037059451" evidence="1">
    <location>
        <begin position="19"/>
        <end position="158"/>
    </location>
</feature>
<proteinExistence type="predicted"/>
<evidence type="ECO:0000313" key="4">
    <source>
        <dbReference type="Proteomes" id="UP000664654"/>
    </source>
</evidence>
<keyword evidence="4" id="KW-1185">Reference proteome</keyword>
<evidence type="ECO:0000259" key="2">
    <source>
        <dbReference type="Pfam" id="PF12680"/>
    </source>
</evidence>
<evidence type="ECO:0000313" key="3">
    <source>
        <dbReference type="EMBL" id="MBN7825485.1"/>
    </source>
</evidence>
<dbReference type="EMBL" id="JAFKCV010000004">
    <property type="protein sequence ID" value="MBN7825485.1"/>
    <property type="molecule type" value="Genomic_DNA"/>
</dbReference>
<protein>
    <submittedName>
        <fullName evidence="3">Nuclear transport factor 2 family protein</fullName>
    </submittedName>
</protein>
<dbReference type="SUPFAM" id="SSF54427">
    <property type="entry name" value="NTF2-like"/>
    <property type="match status" value="1"/>
</dbReference>
<comment type="caution">
    <text evidence="3">The sequence shown here is derived from an EMBL/GenBank/DDBJ whole genome shotgun (WGS) entry which is preliminary data.</text>
</comment>
<feature type="signal peptide" evidence="1">
    <location>
        <begin position="1"/>
        <end position="18"/>
    </location>
</feature>
<gene>
    <name evidence="3" type="ORF">J0A66_09655</name>
</gene>
<keyword evidence="1" id="KW-0732">Signal</keyword>
<dbReference type="InterPro" id="IPR037401">
    <property type="entry name" value="SnoaL-like"/>
</dbReference>
<dbReference type="InterPro" id="IPR009959">
    <property type="entry name" value="Cyclase_SnoaL-like"/>
</dbReference>
<dbReference type="RefSeq" id="WP_206573590.1">
    <property type="nucleotide sequence ID" value="NZ_JAFKCV010000004.1"/>
</dbReference>
<dbReference type="PANTHER" id="PTHR38436:SF1">
    <property type="entry name" value="ESTER CYCLASE"/>
    <property type="match status" value="1"/>
</dbReference>
<sequence length="158" mass="18490">MFRLLFVLLALFCNISLAQEPVALHPDQISLLESDQVQLQENKRLVFEFWRQVFQTRDMRKAADYLAEDYIQHNPNLANGRKAFIEFFSRFEQQPVKAEIDNLVSIVAEGDKVILSFRRELPVPNQAGKSYTTTWFDMFRVKEGKIVEHWDNATVPKV</sequence>
<dbReference type="GO" id="GO:0030638">
    <property type="term" value="P:polyketide metabolic process"/>
    <property type="evidence" value="ECO:0007669"/>
    <property type="project" value="InterPro"/>
</dbReference>
<dbReference type="Gene3D" id="3.10.450.50">
    <property type="match status" value="1"/>
</dbReference>
<feature type="domain" description="SnoaL-like" evidence="2">
    <location>
        <begin position="50"/>
        <end position="149"/>
    </location>
</feature>
<dbReference type="Proteomes" id="UP000664654">
    <property type="component" value="Unassembled WGS sequence"/>
</dbReference>
<name>A0A939DMT4_9ALTE</name>
<dbReference type="PANTHER" id="PTHR38436">
    <property type="entry name" value="POLYKETIDE CYCLASE SNOAL-LIKE DOMAIN"/>
    <property type="match status" value="1"/>
</dbReference>
<evidence type="ECO:0000256" key="1">
    <source>
        <dbReference type="SAM" id="SignalP"/>
    </source>
</evidence>
<dbReference type="InterPro" id="IPR032710">
    <property type="entry name" value="NTF2-like_dom_sf"/>
</dbReference>
<dbReference type="AlphaFoldDB" id="A0A939DMT4"/>